<dbReference type="AlphaFoldDB" id="A0A9D5HWW1"/>
<dbReference type="OrthoDB" id="47923at2759"/>
<dbReference type="PROSITE" id="PS50858">
    <property type="entry name" value="BSD"/>
    <property type="match status" value="1"/>
</dbReference>
<reference evidence="3" key="1">
    <citation type="submission" date="2022-10" db="EMBL/GenBank/DDBJ databases">
        <title>Adaptive evolution leads to modifications in subtelomeric GC content in a zoonotic Cryptosporidium species.</title>
        <authorList>
            <person name="Li J."/>
            <person name="Feng Y."/>
            <person name="Xiao L."/>
        </authorList>
    </citation>
    <scope>NUCLEOTIDE SEQUENCE</scope>
    <source>
        <strain evidence="3">33844</strain>
    </source>
</reference>
<gene>
    <name evidence="3" type="ORF">OJ253_2578</name>
</gene>
<feature type="compositionally biased region" description="Polar residues" evidence="1">
    <location>
        <begin position="265"/>
        <end position="274"/>
    </location>
</feature>
<dbReference type="SUPFAM" id="SSF140383">
    <property type="entry name" value="BSD domain-like"/>
    <property type="match status" value="1"/>
</dbReference>
<evidence type="ECO:0000256" key="1">
    <source>
        <dbReference type="SAM" id="MobiDB-lite"/>
    </source>
</evidence>
<evidence type="ECO:0000259" key="2">
    <source>
        <dbReference type="PROSITE" id="PS50858"/>
    </source>
</evidence>
<dbReference type="Gene3D" id="1.10.3970.10">
    <property type="entry name" value="BSD domain"/>
    <property type="match status" value="1"/>
</dbReference>
<name>A0A9D5HWW1_9CRYT</name>
<dbReference type="Pfam" id="PF03909">
    <property type="entry name" value="BSD"/>
    <property type="match status" value="1"/>
</dbReference>
<evidence type="ECO:0000313" key="3">
    <source>
        <dbReference type="EMBL" id="KAJ1606846.1"/>
    </source>
</evidence>
<feature type="compositionally biased region" description="Basic and acidic residues" evidence="1">
    <location>
        <begin position="275"/>
        <end position="294"/>
    </location>
</feature>
<accession>A0A9D5HWW1</accession>
<proteinExistence type="predicted"/>
<dbReference type="InterPro" id="IPR035925">
    <property type="entry name" value="BSD_dom_sf"/>
</dbReference>
<dbReference type="Proteomes" id="UP001067231">
    <property type="component" value="Unassembled WGS sequence"/>
</dbReference>
<protein>
    <recommendedName>
        <fullName evidence="2">BSD domain-containing protein</fullName>
    </recommendedName>
</protein>
<sequence length="380" mass="43980">MGIVESVEDLTHEMELEMKDFDETMQDHIFPWFHIVQWSSEELPTNTVLKWNYKSIKEKVQSLTLNKEVFLTNCPISRIAKFSLDEDDPDCTIPFAEWAAALLSQMDDLSNVRYELVPSRMSEGIFWQSYFNAIRNIIIKDVIISMEQSETPIVHNAPPVRRYKEINENEISEEDVPDFYKNDITYESNASNITKSDTHLDEQNFQMSPDKHIVGVKGNGLEIMSNGAVEENRQLSGYENHQEAEFMNSFQEQGQDQVLHHNHGQELNNQGQDSNHNHGQDQKTADEHQQKTEMIRAKQEAGADYELHTPDNYIYDRNFKSDDNQLDIKVDDICASQVYYSGHNFNNSECEQELDDPNSCNNIDDHTSALFSEEIPINQE</sequence>
<dbReference type="InterPro" id="IPR005607">
    <property type="entry name" value="BSD_dom"/>
</dbReference>
<dbReference type="EMBL" id="JAPCXC010000068">
    <property type="protein sequence ID" value="KAJ1606846.1"/>
    <property type="molecule type" value="Genomic_DNA"/>
</dbReference>
<organism evidence="3">
    <name type="scientific">Cryptosporidium canis</name>
    <dbReference type="NCBI Taxonomy" id="195482"/>
    <lineage>
        <taxon>Eukaryota</taxon>
        <taxon>Sar</taxon>
        <taxon>Alveolata</taxon>
        <taxon>Apicomplexa</taxon>
        <taxon>Conoidasida</taxon>
        <taxon>Coccidia</taxon>
        <taxon>Eucoccidiorida</taxon>
        <taxon>Eimeriorina</taxon>
        <taxon>Cryptosporidiidae</taxon>
        <taxon>Cryptosporidium</taxon>
    </lineage>
</organism>
<feature type="domain" description="BSD" evidence="2">
    <location>
        <begin position="78"/>
        <end position="138"/>
    </location>
</feature>
<feature type="region of interest" description="Disordered" evidence="1">
    <location>
        <begin position="265"/>
        <end position="294"/>
    </location>
</feature>
<dbReference type="SMART" id="SM00751">
    <property type="entry name" value="BSD"/>
    <property type="match status" value="1"/>
</dbReference>
<comment type="caution">
    <text evidence="3">The sequence shown here is derived from an EMBL/GenBank/DDBJ whole genome shotgun (WGS) entry which is preliminary data.</text>
</comment>